<dbReference type="InterPro" id="IPR006683">
    <property type="entry name" value="Thioestr_dom"/>
</dbReference>
<dbReference type="CDD" id="cd03443">
    <property type="entry name" value="PaaI_thioesterase"/>
    <property type="match status" value="1"/>
</dbReference>
<dbReference type="Pfam" id="PF03061">
    <property type="entry name" value="4HBT"/>
    <property type="match status" value="1"/>
</dbReference>
<dbReference type="PANTHER" id="PTHR42856">
    <property type="entry name" value="ACYL-COENZYME A THIOESTERASE PAAI"/>
    <property type="match status" value="1"/>
</dbReference>
<proteinExistence type="predicted"/>
<dbReference type="NCBIfam" id="TIGR00369">
    <property type="entry name" value="unchar_dom_1"/>
    <property type="match status" value="1"/>
</dbReference>
<reference evidence="3" key="1">
    <citation type="journal article" date="2020" name="mSystems">
        <title>Genome- and Community-Level Interaction Insights into Carbon Utilization and Element Cycling Functions of Hydrothermarchaeota in Hydrothermal Sediment.</title>
        <authorList>
            <person name="Zhou Z."/>
            <person name="Liu Y."/>
            <person name="Xu W."/>
            <person name="Pan J."/>
            <person name="Luo Z.H."/>
            <person name="Li M."/>
        </authorList>
    </citation>
    <scope>NUCLEOTIDE SEQUENCE [LARGE SCALE GENOMIC DNA]</scope>
    <source>
        <strain evidence="3">SpSt-587</strain>
    </source>
</reference>
<dbReference type="GO" id="GO:0016289">
    <property type="term" value="F:acyl-CoA hydrolase activity"/>
    <property type="evidence" value="ECO:0007669"/>
    <property type="project" value="TreeGrafter"/>
</dbReference>
<name>A0A7J3M349_ARCFL</name>
<dbReference type="InterPro" id="IPR003736">
    <property type="entry name" value="PAAI_dom"/>
</dbReference>
<dbReference type="InterPro" id="IPR052723">
    <property type="entry name" value="Acyl-CoA_thioesterase_PaaI"/>
</dbReference>
<feature type="domain" description="Thioesterase" evidence="2">
    <location>
        <begin position="36"/>
        <end position="104"/>
    </location>
</feature>
<evidence type="ECO:0000313" key="3">
    <source>
        <dbReference type="EMBL" id="HGT82830.1"/>
    </source>
</evidence>
<dbReference type="SUPFAM" id="SSF54637">
    <property type="entry name" value="Thioesterase/thiol ester dehydrase-isomerase"/>
    <property type="match status" value="1"/>
</dbReference>
<dbReference type="AlphaFoldDB" id="A0A7J3M349"/>
<comment type="caution">
    <text evidence="3">The sequence shown here is derived from an EMBL/GenBank/DDBJ whole genome shotgun (WGS) entry which is preliminary data.</text>
</comment>
<evidence type="ECO:0000256" key="1">
    <source>
        <dbReference type="ARBA" id="ARBA00022801"/>
    </source>
</evidence>
<sequence length="118" mass="13220">MEQDPFRRLLGAEIVEVRNGYAKLKATVKEEFLNFHGIAHGGFIMSLLDCAFAISANTDAMRFAINMNVNFISPANLGDTIYVECEKIKGRRTAFYRLRAFKNEEIIAEGTAIAQARS</sequence>
<evidence type="ECO:0000259" key="2">
    <source>
        <dbReference type="Pfam" id="PF03061"/>
    </source>
</evidence>
<dbReference type="EMBL" id="DSYZ01000082">
    <property type="protein sequence ID" value="HGT82830.1"/>
    <property type="molecule type" value="Genomic_DNA"/>
</dbReference>
<dbReference type="PANTHER" id="PTHR42856:SF1">
    <property type="entry name" value="ACYL-COENZYME A THIOESTERASE PAAI"/>
    <property type="match status" value="1"/>
</dbReference>
<accession>A0A7J3M349</accession>
<dbReference type="InterPro" id="IPR029069">
    <property type="entry name" value="HotDog_dom_sf"/>
</dbReference>
<protein>
    <submittedName>
        <fullName evidence="3">PaaI family thioesterase</fullName>
    </submittedName>
</protein>
<organism evidence="3">
    <name type="scientific">Archaeoglobus fulgidus</name>
    <dbReference type="NCBI Taxonomy" id="2234"/>
    <lineage>
        <taxon>Archaea</taxon>
        <taxon>Methanobacteriati</taxon>
        <taxon>Methanobacteriota</taxon>
        <taxon>Archaeoglobi</taxon>
        <taxon>Archaeoglobales</taxon>
        <taxon>Archaeoglobaceae</taxon>
        <taxon>Archaeoglobus</taxon>
    </lineage>
</organism>
<gene>
    <name evidence="3" type="ORF">ENT52_03790</name>
</gene>
<dbReference type="Gene3D" id="3.10.129.10">
    <property type="entry name" value="Hotdog Thioesterase"/>
    <property type="match status" value="1"/>
</dbReference>
<keyword evidence="1" id="KW-0378">Hydrolase</keyword>